<reference evidence="10 12" key="2">
    <citation type="submission" date="2017-03" db="EMBL/GenBank/DDBJ databases">
        <title>Complete sequence of Clostridium formicaceticum DSM 92.</title>
        <authorList>
            <person name="Poehlein A."/>
            <person name="Karl M."/>
            <person name="Bengelsdorf F.R."/>
            <person name="Duerre P."/>
            <person name="Daniel R."/>
        </authorList>
    </citation>
    <scope>NUCLEOTIDE SEQUENCE [LARGE SCALE GENOMIC DNA]</scope>
    <source>
        <strain evidence="10 12">DSM 92</strain>
    </source>
</reference>
<evidence type="ECO:0000256" key="2">
    <source>
        <dbReference type="ARBA" id="ARBA00007362"/>
    </source>
</evidence>
<dbReference type="InterPro" id="IPR000620">
    <property type="entry name" value="EamA_dom"/>
</dbReference>
<name>A0AAC9RLB8_9CLOT</name>
<evidence type="ECO:0000256" key="6">
    <source>
        <dbReference type="ARBA" id="ARBA00023136"/>
    </source>
</evidence>
<dbReference type="GO" id="GO:0005886">
    <property type="term" value="C:plasma membrane"/>
    <property type="evidence" value="ECO:0007669"/>
    <property type="project" value="UniProtKB-SubCell"/>
</dbReference>
<evidence type="ECO:0000256" key="5">
    <source>
        <dbReference type="ARBA" id="ARBA00022989"/>
    </source>
</evidence>
<dbReference type="SUPFAM" id="SSF103481">
    <property type="entry name" value="Multidrug resistance efflux transporter EmrE"/>
    <property type="match status" value="2"/>
</dbReference>
<feature type="transmembrane region" description="Helical" evidence="7">
    <location>
        <begin position="194"/>
        <end position="211"/>
    </location>
</feature>
<feature type="domain" description="EamA" evidence="8">
    <location>
        <begin position="6"/>
        <end position="143"/>
    </location>
</feature>
<dbReference type="Proteomes" id="UP000177894">
    <property type="component" value="Chromosome"/>
</dbReference>
<keyword evidence="11" id="KW-1185">Reference proteome</keyword>
<keyword evidence="6 7" id="KW-0472">Membrane</keyword>
<comment type="subcellular location">
    <subcellularLocation>
        <location evidence="1">Cell membrane</location>
        <topology evidence="1">Multi-pass membrane protein</topology>
    </subcellularLocation>
</comment>
<feature type="transmembrane region" description="Helical" evidence="7">
    <location>
        <begin position="31"/>
        <end position="53"/>
    </location>
</feature>
<feature type="transmembrane region" description="Helical" evidence="7">
    <location>
        <begin position="155"/>
        <end position="173"/>
    </location>
</feature>
<organism evidence="10 12">
    <name type="scientific">Clostridium formicaceticum</name>
    <dbReference type="NCBI Taxonomy" id="1497"/>
    <lineage>
        <taxon>Bacteria</taxon>
        <taxon>Bacillati</taxon>
        <taxon>Bacillota</taxon>
        <taxon>Clostridia</taxon>
        <taxon>Eubacteriales</taxon>
        <taxon>Clostridiaceae</taxon>
        <taxon>Clostridium</taxon>
    </lineage>
</organism>
<evidence type="ECO:0000256" key="7">
    <source>
        <dbReference type="SAM" id="Phobius"/>
    </source>
</evidence>
<dbReference type="InterPro" id="IPR050638">
    <property type="entry name" value="AA-Vitamin_Transporters"/>
</dbReference>
<dbReference type="EMBL" id="CP017603">
    <property type="protein sequence ID" value="AOY74909.1"/>
    <property type="molecule type" value="Genomic_DNA"/>
</dbReference>
<comment type="similarity">
    <text evidence="2">Belongs to the EamA transporter family.</text>
</comment>
<protein>
    <submittedName>
        <fullName evidence="10">DMT superfamily transporter inner membrane protein</fullName>
    </submittedName>
</protein>
<feature type="transmembrane region" description="Helical" evidence="7">
    <location>
        <begin position="223"/>
        <end position="244"/>
    </location>
</feature>
<dbReference type="InterPro" id="IPR037185">
    <property type="entry name" value="EmrE-like"/>
</dbReference>
<dbReference type="PANTHER" id="PTHR32322">
    <property type="entry name" value="INNER MEMBRANE TRANSPORTER"/>
    <property type="match status" value="1"/>
</dbReference>
<evidence type="ECO:0000259" key="8">
    <source>
        <dbReference type="Pfam" id="PF00892"/>
    </source>
</evidence>
<feature type="transmembrane region" description="Helical" evidence="7">
    <location>
        <begin position="7"/>
        <end position="25"/>
    </location>
</feature>
<dbReference type="Proteomes" id="UP000192478">
    <property type="component" value="Chromosome"/>
</dbReference>
<dbReference type="EMBL" id="CP020559">
    <property type="protein sequence ID" value="ARE89316.1"/>
    <property type="molecule type" value="Genomic_DNA"/>
</dbReference>
<dbReference type="Pfam" id="PF00892">
    <property type="entry name" value="EamA"/>
    <property type="match status" value="2"/>
</dbReference>
<evidence type="ECO:0000313" key="11">
    <source>
        <dbReference type="Proteomes" id="UP000177894"/>
    </source>
</evidence>
<keyword evidence="4 7" id="KW-0812">Transmembrane</keyword>
<feature type="domain" description="EamA" evidence="8">
    <location>
        <begin position="156"/>
        <end position="295"/>
    </location>
</feature>
<dbReference type="RefSeq" id="WP_070963953.1">
    <property type="nucleotide sequence ID" value="NZ_CP017603.1"/>
</dbReference>
<feature type="transmembrane region" description="Helical" evidence="7">
    <location>
        <begin position="279"/>
        <end position="297"/>
    </location>
</feature>
<evidence type="ECO:0000313" key="10">
    <source>
        <dbReference type="EMBL" id="ARE89316.1"/>
    </source>
</evidence>
<dbReference type="PANTHER" id="PTHR32322:SF18">
    <property type="entry name" value="S-ADENOSYLMETHIONINE_S-ADENOSYLHOMOCYSTEINE TRANSPORTER"/>
    <property type="match status" value="1"/>
</dbReference>
<dbReference type="AlphaFoldDB" id="A0AAC9RLB8"/>
<dbReference type="Gene3D" id="1.10.3730.20">
    <property type="match status" value="1"/>
</dbReference>
<evidence type="ECO:0000256" key="1">
    <source>
        <dbReference type="ARBA" id="ARBA00004651"/>
    </source>
</evidence>
<feature type="transmembrane region" description="Helical" evidence="7">
    <location>
        <begin position="95"/>
        <end position="114"/>
    </location>
</feature>
<keyword evidence="5 7" id="KW-1133">Transmembrane helix</keyword>
<sequence>MNQKNIGSLAVAAAVFIFSINYVSMKLLLEHLPTLTLIFLRFAIASIFLTVLVKIKSKKGKQFQEIRKEDKKLVIITGFLGIAVYYFFQGMALNYISASLASLLAAMIPIFTLLTNTILYKKRMEPFLLGSILAGIFGVFLVLDIDSTSLNTSDLIGCILMLCSVFSWIAYTIKTYELQKKYDSTYLLSKQCTAGTLLLFVIALIDIPKVLPIFQQVEILPSLLLNLVFVGVVCAGLGYLFYIYGMERVGVEVASLYLNLSPAITGITSYFILREPMTRNKVLGIFIVITALYAVGFRDWINSKKVKVQYQ</sequence>
<accession>A0AAC9RLB8</accession>
<evidence type="ECO:0000256" key="3">
    <source>
        <dbReference type="ARBA" id="ARBA00022475"/>
    </source>
</evidence>
<gene>
    <name evidence="9" type="ORF">BJL90_02410</name>
    <name evidence="10" type="ORF">CLFO_37230</name>
</gene>
<feature type="transmembrane region" description="Helical" evidence="7">
    <location>
        <begin position="126"/>
        <end position="143"/>
    </location>
</feature>
<evidence type="ECO:0000313" key="9">
    <source>
        <dbReference type="EMBL" id="AOY74909.1"/>
    </source>
</evidence>
<evidence type="ECO:0000313" key="12">
    <source>
        <dbReference type="Proteomes" id="UP000192478"/>
    </source>
</evidence>
<keyword evidence="3" id="KW-1003">Cell membrane</keyword>
<feature type="transmembrane region" description="Helical" evidence="7">
    <location>
        <begin position="73"/>
        <end position="89"/>
    </location>
</feature>
<feature type="transmembrane region" description="Helical" evidence="7">
    <location>
        <begin position="256"/>
        <end position="273"/>
    </location>
</feature>
<evidence type="ECO:0000256" key="4">
    <source>
        <dbReference type="ARBA" id="ARBA00022692"/>
    </source>
</evidence>
<proteinExistence type="inferred from homology"/>
<dbReference type="KEGG" id="cfm:BJL90_02410"/>
<reference evidence="9 11" key="1">
    <citation type="submission" date="2016-10" db="EMBL/GenBank/DDBJ databases">
        <title>Complete Genome Sequence of Acetogen Clostridium formicoaceticum ATCC 27076.</title>
        <authorList>
            <person name="Bao T."/>
            <person name="Cheng C."/>
            <person name="Zhao J."/>
            <person name="Yang S.-T."/>
            <person name="Wang J."/>
            <person name="Wang M."/>
        </authorList>
    </citation>
    <scope>NUCLEOTIDE SEQUENCE [LARGE SCALE GENOMIC DNA]</scope>
    <source>
        <strain evidence="9 11">ATCC 27076</strain>
    </source>
</reference>